<protein>
    <submittedName>
        <fullName evidence="3">Glycosyltransferase, exosortase A system-associated</fullName>
    </submittedName>
</protein>
<dbReference type="EMBL" id="SHNO01000001">
    <property type="protein sequence ID" value="MCX2975931.1"/>
    <property type="molecule type" value="Genomic_DNA"/>
</dbReference>
<comment type="caution">
    <text evidence="3">The sequence shown here is derived from an EMBL/GenBank/DDBJ whole genome shotgun (WGS) entry which is preliminary data.</text>
</comment>
<evidence type="ECO:0000259" key="2">
    <source>
        <dbReference type="Pfam" id="PF13579"/>
    </source>
</evidence>
<dbReference type="Pfam" id="PF00534">
    <property type="entry name" value="Glycos_transf_1"/>
    <property type="match status" value="1"/>
</dbReference>
<gene>
    <name evidence="3" type="ORF">EYC82_01000</name>
</gene>
<dbReference type="InterPro" id="IPR050194">
    <property type="entry name" value="Glycosyltransferase_grp1"/>
</dbReference>
<organism evidence="3 4">
    <name type="scientific">Candidatus Marimicrobium litorale</name>
    <dbReference type="NCBI Taxonomy" id="2518991"/>
    <lineage>
        <taxon>Bacteria</taxon>
        <taxon>Pseudomonadati</taxon>
        <taxon>Pseudomonadota</taxon>
        <taxon>Gammaproteobacteria</taxon>
        <taxon>Cellvibrionales</taxon>
        <taxon>Halieaceae</taxon>
        <taxon>Marimicrobium</taxon>
    </lineage>
</organism>
<dbReference type="CDD" id="cd03794">
    <property type="entry name" value="GT4_WbuB-like"/>
    <property type="match status" value="1"/>
</dbReference>
<dbReference type="Gene3D" id="3.40.50.2000">
    <property type="entry name" value="Glycogen Phosphorylase B"/>
    <property type="match status" value="2"/>
</dbReference>
<proteinExistence type="predicted"/>
<dbReference type="RefSeq" id="WP_279247689.1">
    <property type="nucleotide sequence ID" value="NZ_SHNO01000001.1"/>
</dbReference>
<feature type="domain" description="Glycosyltransferase subfamily 4-like N-terminal" evidence="2">
    <location>
        <begin position="16"/>
        <end position="192"/>
    </location>
</feature>
<dbReference type="NCBIfam" id="TIGR04063">
    <property type="entry name" value="stp3"/>
    <property type="match status" value="1"/>
</dbReference>
<dbReference type="InterPro" id="IPR024004">
    <property type="entry name" value="PEP-CTERM/XrtA_GlycosylTrfase"/>
</dbReference>
<feature type="domain" description="Glycosyl transferase family 1" evidence="1">
    <location>
        <begin position="210"/>
        <end position="372"/>
    </location>
</feature>
<evidence type="ECO:0000313" key="3">
    <source>
        <dbReference type="EMBL" id="MCX2975931.1"/>
    </source>
</evidence>
<dbReference type="Pfam" id="PF13579">
    <property type="entry name" value="Glyco_trans_4_4"/>
    <property type="match status" value="1"/>
</dbReference>
<dbReference type="PANTHER" id="PTHR45947">
    <property type="entry name" value="SULFOQUINOVOSYL TRANSFERASE SQD2"/>
    <property type="match status" value="1"/>
</dbReference>
<sequence>MHVLHVLDHSIPLQSGYTFRTRAILKEQRALGWRTSQITSPKHNPGENPPAMEEVDGIRFYRCLESRSLVSRLPVLGQWSVIQVLTKRLIEVARELQPDVIHAHSPALNGVAAIRAGQALGIPVVYEVRGFWEDAAVSHGTSSEGGLRYRLTRAMETWVLRRADAVTCICEGILQDLVSRSIPREKITIVPNAVDASRFQPLEKRDPILERELSLEGKKVVAFIGSFYDYEGLDLLVDAMPDLLVARPDIRLLLVGGGQVADAISTRVAELGLSEKVIMTGRVPHETVEGYYSCTDILVYPRKSMRLTELVTPLKPLEAMAQKSMFLASDVGGHKELVRDGVNGTLFRADDRNDLVDCLLRLMEQESRWPSIRAAGREFVENERNWVNSVANLKAVYSRLAPGASL</sequence>
<dbReference type="SUPFAM" id="SSF53756">
    <property type="entry name" value="UDP-Glycosyltransferase/glycogen phosphorylase"/>
    <property type="match status" value="1"/>
</dbReference>
<evidence type="ECO:0000259" key="1">
    <source>
        <dbReference type="Pfam" id="PF00534"/>
    </source>
</evidence>
<name>A0ABT3T266_9GAMM</name>
<dbReference type="PANTHER" id="PTHR45947:SF3">
    <property type="entry name" value="SULFOQUINOVOSYL TRANSFERASE SQD2"/>
    <property type="match status" value="1"/>
</dbReference>
<dbReference type="InterPro" id="IPR001296">
    <property type="entry name" value="Glyco_trans_1"/>
</dbReference>
<dbReference type="Proteomes" id="UP001143304">
    <property type="component" value="Unassembled WGS sequence"/>
</dbReference>
<accession>A0ABT3T266</accession>
<evidence type="ECO:0000313" key="4">
    <source>
        <dbReference type="Proteomes" id="UP001143304"/>
    </source>
</evidence>
<dbReference type="InterPro" id="IPR028098">
    <property type="entry name" value="Glyco_trans_4-like_N"/>
</dbReference>
<reference evidence="3" key="1">
    <citation type="submission" date="2019-02" db="EMBL/GenBank/DDBJ databases">
        <authorList>
            <person name="Li S.-H."/>
        </authorList>
    </citation>
    <scope>NUCLEOTIDE SEQUENCE</scope>
    <source>
        <strain evidence="3">IMCC11814</strain>
    </source>
</reference>
<keyword evidence="4" id="KW-1185">Reference proteome</keyword>